<proteinExistence type="predicted"/>
<accession>A0AC34FZQ4</accession>
<evidence type="ECO:0000313" key="1">
    <source>
        <dbReference type="Proteomes" id="UP000887579"/>
    </source>
</evidence>
<organism evidence="1 2">
    <name type="scientific">Panagrolaimus sp. ES5</name>
    <dbReference type="NCBI Taxonomy" id="591445"/>
    <lineage>
        <taxon>Eukaryota</taxon>
        <taxon>Metazoa</taxon>
        <taxon>Ecdysozoa</taxon>
        <taxon>Nematoda</taxon>
        <taxon>Chromadorea</taxon>
        <taxon>Rhabditida</taxon>
        <taxon>Tylenchina</taxon>
        <taxon>Panagrolaimomorpha</taxon>
        <taxon>Panagrolaimoidea</taxon>
        <taxon>Panagrolaimidae</taxon>
        <taxon>Panagrolaimus</taxon>
    </lineage>
</organism>
<reference evidence="2" key="1">
    <citation type="submission" date="2022-11" db="UniProtKB">
        <authorList>
            <consortium name="WormBaseParasite"/>
        </authorList>
    </citation>
    <scope>IDENTIFICATION</scope>
</reference>
<dbReference type="WBParaSite" id="ES5_v2.g23048.t1">
    <property type="protein sequence ID" value="ES5_v2.g23048.t1"/>
    <property type="gene ID" value="ES5_v2.g23048"/>
</dbReference>
<sequence>MSDMEENRSLTGSPPLPEHLDTATDSSSESRVTPEPSNDDEKTQRQLLEISLAKCLGQFGAASQRTIPIYPHKVIFLP</sequence>
<protein>
    <submittedName>
        <fullName evidence="2">Uncharacterized protein</fullName>
    </submittedName>
</protein>
<evidence type="ECO:0000313" key="2">
    <source>
        <dbReference type="WBParaSite" id="ES5_v2.g23048.t1"/>
    </source>
</evidence>
<name>A0AC34FZQ4_9BILA</name>
<dbReference type="Proteomes" id="UP000887579">
    <property type="component" value="Unplaced"/>
</dbReference>